<organism evidence="3 4">
    <name type="scientific">Rhizoctonia solani</name>
    <dbReference type="NCBI Taxonomy" id="456999"/>
    <lineage>
        <taxon>Eukaryota</taxon>
        <taxon>Fungi</taxon>
        <taxon>Dikarya</taxon>
        <taxon>Basidiomycota</taxon>
        <taxon>Agaricomycotina</taxon>
        <taxon>Agaricomycetes</taxon>
        <taxon>Cantharellales</taxon>
        <taxon>Ceratobasidiaceae</taxon>
        <taxon>Rhizoctonia</taxon>
    </lineage>
</organism>
<accession>A0A8H3CBK8</accession>
<dbReference type="PANTHER" id="PTHR48047">
    <property type="entry name" value="GLYCOSYLTRANSFERASE"/>
    <property type="match status" value="1"/>
</dbReference>
<sequence>MSRKNRSQRYKYSRFPLPVKSTSDLSANLSHNMTYTPLKHIVFVPGPPWGHLRPGLKTSLRMVEKFEDLFISLFVHQPEVPKAIKYLGAQPLVYSRRIRIVTDTSGEGIPLISSGNEIEMITSLEKSFGLWITNELQQATIIQLDGRPVNKPSLIMEDIFAGGVALACKDVHRLPVVGWWLMTAASLMSIQGRGQDTGIFEKMVQRNAQGGDELTKEGETDLQGLSHRLACIPGIPPHYEWELSTQDLPFMGPILSYLFGRWKNMVKHIDTIVCCTTFEYEPVSAAALSKIFKATQFLIGPSVDLTAPHQADPESPVTQFLDRAYTENGAHSVIYVAFGSLFFPPPSSMSLLMAALDEIPKAGLKFIFARSSERAQLDQSWMDAHVQAGNAIFPGWTNQTAVLEHPAIHYFLSHGGWNSSTEAIVRGVPMIFWPIAGDQPLNAVQIASAHDCGFELLQVRTGPAKSTAYQNGADVKIVGTEEAVRGEMKRILQLSRGPRGEHQRSNTSLLGKIVADSLAPGGSGDVELERFGKALGLVR</sequence>
<comment type="similarity">
    <text evidence="1">Belongs to the UDP-glycosyltransferase family.</text>
</comment>
<evidence type="ECO:0000256" key="2">
    <source>
        <dbReference type="ARBA" id="ARBA00022679"/>
    </source>
</evidence>
<gene>
    <name evidence="3" type="ORF">RDB_LOCUS81293</name>
</gene>
<reference evidence="3" key="1">
    <citation type="submission" date="2021-01" db="EMBL/GenBank/DDBJ databases">
        <authorList>
            <person name="Kaushik A."/>
        </authorList>
    </citation>
    <scope>NUCLEOTIDE SEQUENCE</scope>
    <source>
        <strain evidence="3">AG6-10EEA</strain>
    </source>
</reference>
<dbReference type="GO" id="GO:0035251">
    <property type="term" value="F:UDP-glucosyltransferase activity"/>
    <property type="evidence" value="ECO:0007669"/>
    <property type="project" value="TreeGrafter"/>
</dbReference>
<keyword evidence="2" id="KW-0808">Transferase</keyword>
<dbReference type="Pfam" id="PF00201">
    <property type="entry name" value="UDPGT"/>
    <property type="match status" value="1"/>
</dbReference>
<dbReference type="Gene3D" id="3.40.50.2000">
    <property type="entry name" value="Glycogen Phosphorylase B"/>
    <property type="match status" value="2"/>
</dbReference>
<dbReference type="EMBL" id="CAJMXA010002118">
    <property type="protein sequence ID" value="CAE6476107.1"/>
    <property type="molecule type" value="Genomic_DNA"/>
</dbReference>
<evidence type="ECO:0000313" key="4">
    <source>
        <dbReference type="Proteomes" id="UP000663853"/>
    </source>
</evidence>
<comment type="caution">
    <text evidence="3">The sequence shown here is derived from an EMBL/GenBank/DDBJ whole genome shotgun (WGS) entry which is preliminary data.</text>
</comment>
<proteinExistence type="inferred from homology"/>
<evidence type="ECO:0000313" key="3">
    <source>
        <dbReference type="EMBL" id="CAE6476107.1"/>
    </source>
</evidence>
<dbReference type="Proteomes" id="UP000663853">
    <property type="component" value="Unassembled WGS sequence"/>
</dbReference>
<protein>
    <recommendedName>
        <fullName evidence="5">UDP-glycosyltransferase 74C1</fullName>
    </recommendedName>
</protein>
<dbReference type="InterPro" id="IPR002213">
    <property type="entry name" value="UDP_glucos_trans"/>
</dbReference>
<dbReference type="PANTHER" id="PTHR48047:SF152">
    <property type="entry name" value="UDP-GLYCOSYLTRANSFERASE 87A1"/>
    <property type="match status" value="1"/>
</dbReference>
<dbReference type="SUPFAM" id="SSF53756">
    <property type="entry name" value="UDP-Glycosyltransferase/glycogen phosphorylase"/>
    <property type="match status" value="1"/>
</dbReference>
<evidence type="ECO:0000256" key="1">
    <source>
        <dbReference type="ARBA" id="ARBA00009995"/>
    </source>
</evidence>
<name>A0A8H3CBK8_9AGAM</name>
<dbReference type="AlphaFoldDB" id="A0A8H3CBK8"/>
<evidence type="ECO:0008006" key="5">
    <source>
        <dbReference type="Google" id="ProtNLM"/>
    </source>
</evidence>